<dbReference type="Proteomes" id="UP000054241">
    <property type="component" value="Unassembled WGS sequence"/>
</dbReference>
<comment type="caution">
    <text evidence="2">The sequence shown here is derived from an EMBL/GenBank/DDBJ whole genome shotgun (WGS) entry which is preliminary data.</text>
</comment>
<keyword evidence="3" id="KW-1185">Reference proteome</keyword>
<evidence type="ECO:0008006" key="4">
    <source>
        <dbReference type="Google" id="ProtNLM"/>
    </source>
</evidence>
<name>A0A101NTJ8_9ACTN</name>
<protein>
    <recommendedName>
        <fullName evidence="4">AAA+ ATPase domain-containing protein</fullName>
    </recommendedName>
</protein>
<proteinExistence type="predicted"/>
<evidence type="ECO:0000313" key="3">
    <source>
        <dbReference type="Proteomes" id="UP000054241"/>
    </source>
</evidence>
<dbReference type="SUPFAM" id="SSF52540">
    <property type="entry name" value="P-loop containing nucleoside triphosphate hydrolases"/>
    <property type="match status" value="1"/>
</dbReference>
<dbReference type="STRING" id="67285.AQI88_00025"/>
<dbReference type="Gene3D" id="3.40.50.300">
    <property type="entry name" value="P-loop containing nucleotide triphosphate hydrolases"/>
    <property type="match status" value="1"/>
</dbReference>
<accession>A0A101NTJ8</accession>
<organism evidence="2 3">
    <name type="scientific">Streptomyces cellostaticus</name>
    <dbReference type="NCBI Taxonomy" id="67285"/>
    <lineage>
        <taxon>Bacteria</taxon>
        <taxon>Bacillati</taxon>
        <taxon>Actinomycetota</taxon>
        <taxon>Actinomycetes</taxon>
        <taxon>Kitasatosporales</taxon>
        <taxon>Streptomycetaceae</taxon>
        <taxon>Streptomyces</taxon>
    </lineage>
</organism>
<dbReference type="PANTHER" id="PTHR47691:SF3">
    <property type="entry name" value="HTH-TYPE TRANSCRIPTIONAL REGULATOR RV0890C-RELATED"/>
    <property type="match status" value="1"/>
</dbReference>
<evidence type="ECO:0000256" key="1">
    <source>
        <dbReference type="SAM" id="MobiDB-lite"/>
    </source>
</evidence>
<dbReference type="InterPro" id="IPR027417">
    <property type="entry name" value="P-loop_NTPase"/>
</dbReference>
<feature type="compositionally biased region" description="Basic and acidic residues" evidence="1">
    <location>
        <begin position="241"/>
        <end position="251"/>
    </location>
</feature>
<dbReference type="PRINTS" id="PR00364">
    <property type="entry name" value="DISEASERSIST"/>
</dbReference>
<gene>
    <name evidence="2" type="ORF">AQI88_00025</name>
</gene>
<reference evidence="2 3" key="1">
    <citation type="submission" date="2015-10" db="EMBL/GenBank/DDBJ databases">
        <title>Draft genome sequence of Streptomyces cellostaticus DSM 40189, type strain for the species Streptomyces cellostaticus.</title>
        <authorList>
            <person name="Ruckert C."/>
            <person name="Winkler A."/>
            <person name="Kalinowski J."/>
            <person name="Kampfer P."/>
            <person name="Glaeser S."/>
        </authorList>
    </citation>
    <scope>NUCLEOTIDE SEQUENCE [LARGE SCALE GENOMIC DNA]</scope>
    <source>
        <strain evidence="2 3">DSM 40189</strain>
    </source>
</reference>
<sequence>MAGVRSLLGASRLVTLTGAGGVGKTRLALEVAAGSGRAFPGGVRLVDLAPVRESSAVPGVVADALGVADVGTRPVVELLVAHLSGRRVLVVLDNCEHLVDACALLVQRLLSVAPELRILATSWETLRVTGEHVFAVAPLPQADARPRCAAVGRCGLPRRRRSRPQARRRGVRIAASPPEPVEYGAAVDRCLAAADLGSASRRVYRNSLHGRPGRWSTAGLRPVMSARAHIRPSFLLPCSRPDHYTPGDRPDSVNAVSWTGT</sequence>
<dbReference type="AlphaFoldDB" id="A0A101NTJ8"/>
<feature type="region of interest" description="Disordered" evidence="1">
    <location>
        <begin position="241"/>
        <end position="261"/>
    </location>
</feature>
<dbReference type="EMBL" id="LMWL01000001">
    <property type="protein sequence ID" value="KUM99001.1"/>
    <property type="molecule type" value="Genomic_DNA"/>
</dbReference>
<dbReference type="PANTHER" id="PTHR47691">
    <property type="entry name" value="REGULATOR-RELATED"/>
    <property type="match status" value="1"/>
</dbReference>
<evidence type="ECO:0000313" key="2">
    <source>
        <dbReference type="EMBL" id="KUM99001.1"/>
    </source>
</evidence>